<feature type="region of interest" description="Disordered" evidence="1">
    <location>
        <begin position="29"/>
        <end position="94"/>
    </location>
</feature>
<gene>
    <name evidence="2" type="ORF">SKAU_G00314060</name>
</gene>
<protein>
    <submittedName>
        <fullName evidence="2">Uncharacterized protein</fullName>
    </submittedName>
</protein>
<name>A0A9Q1ESC6_SYNKA</name>
<dbReference type="Proteomes" id="UP001152622">
    <property type="component" value="Chromosome 13"/>
</dbReference>
<feature type="compositionally biased region" description="Polar residues" evidence="1">
    <location>
        <begin position="66"/>
        <end position="75"/>
    </location>
</feature>
<evidence type="ECO:0000256" key="1">
    <source>
        <dbReference type="SAM" id="MobiDB-lite"/>
    </source>
</evidence>
<proteinExistence type="predicted"/>
<dbReference type="OrthoDB" id="9934005at2759"/>
<evidence type="ECO:0000313" key="3">
    <source>
        <dbReference type="Proteomes" id="UP001152622"/>
    </source>
</evidence>
<reference evidence="2" key="1">
    <citation type="journal article" date="2023" name="Science">
        <title>Genome structures resolve the early diversification of teleost fishes.</title>
        <authorList>
            <person name="Parey E."/>
            <person name="Louis A."/>
            <person name="Montfort J."/>
            <person name="Bouchez O."/>
            <person name="Roques C."/>
            <person name="Iampietro C."/>
            <person name="Lluch J."/>
            <person name="Castinel A."/>
            <person name="Donnadieu C."/>
            <person name="Desvignes T."/>
            <person name="Floi Bucao C."/>
            <person name="Jouanno E."/>
            <person name="Wen M."/>
            <person name="Mejri S."/>
            <person name="Dirks R."/>
            <person name="Jansen H."/>
            <person name="Henkel C."/>
            <person name="Chen W.J."/>
            <person name="Zahm M."/>
            <person name="Cabau C."/>
            <person name="Klopp C."/>
            <person name="Thompson A.W."/>
            <person name="Robinson-Rechavi M."/>
            <person name="Braasch I."/>
            <person name="Lecointre G."/>
            <person name="Bobe J."/>
            <person name="Postlethwait J.H."/>
            <person name="Berthelot C."/>
            <person name="Roest Crollius H."/>
            <person name="Guiguen Y."/>
        </authorList>
    </citation>
    <scope>NUCLEOTIDE SEQUENCE</scope>
    <source>
        <strain evidence="2">WJC10195</strain>
    </source>
</reference>
<comment type="caution">
    <text evidence="2">The sequence shown here is derived from an EMBL/GenBank/DDBJ whole genome shotgun (WGS) entry which is preliminary data.</text>
</comment>
<dbReference type="AlphaFoldDB" id="A0A9Q1ESC6"/>
<organism evidence="2 3">
    <name type="scientific">Synaphobranchus kaupii</name>
    <name type="common">Kaup's arrowtooth eel</name>
    <dbReference type="NCBI Taxonomy" id="118154"/>
    <lineage>
        <taxon>Eukaryota</taxon>
        <taxon>Metazoa</taxon>
        <taxon>Chordata</taxon>
        <taxon>Craniata</taxon>
        <taxon>Vertebrata</taxon>
        <taxon>Euteleostomi</taxon>
        <taxon>Actinopterygii</taxon>
        <taxon>Neopterygii</taxon>
        <taxon>Teleostei</taxon>
        <taxon>Anguilliformes</taxon>
        <taxon>Synaphobranchidae</taxon>
        <taxon>Synaphobranchus</taxon>
    </lineage>
</organism>
<dbReference type="EMBL" id="JAINUF010000013">
    <property type="protein sequence ID" value="KAJ8344077.1"/>
    <property type="molecule type" value="Genomic_DNA"/>
</dbReference>
<sequence length="124" mass="14343">MVKARQIAQFHRHGHMRGLRHYQISEFRAPGLRHVRNDVPESAPRKPGSVNKPGPGREGPAPTPVRPQNSRVTGETEQDQSHFPHRVHHARRGPQRRLFWFQKYTLAKFPRDSAQRAHSPETRA</sequence>
<feature type="compositionally biased region" description="Basic residues" evidence="1">
    <location>
        <begin position="83"/>
        <end position="94"/>
    </location>
</feature>
<evidence type="ECO:0000313" key="2">
    <source>
        <dbReference type="EMBL" id="KAJ8344077.1"/>
    </source>
</evidence>
<accession>A0A9Q1ESC6</accession>
<keyword evidence="3" id="KW-1185">Reference proteome</keyword>